<dbReference type="AlphaFoldDB" id="A0A9W8YWM5"/>
<dbReference type="GO" id="GO:0052689">
    <property type="term" value="F:carboxylic ester hydrolase activity"/>
    <property type="evidence" value="ECO:0007669"/>
    <property type="project" value="UniProtKB-KW"/>
</dbReference>
<dbReference type="PANTHER" id="PTHR43037:SF5">
    <property type="entry name" value="FERULOYL ESTERASE"/>
    <property type="match status" value="1"/>
</dbReference>
<dbReference type="SUPFAM" id="SSF53474">
    <property type="entry name" value="alpha/beta-Hydrolases"/>
    <property type="match status" value="2"/>
</dbReference>
<dbReference type="Gene3D" id="3.40.50.1820">
    <property type="entry name" value="alpha/beta hydrolase"/>
    <property type="match status" value="1"/>
</dbReference>
<evidence type="ECO:0000256" key="4">
    <source>
        <dbReference type="RuleBase" id="RU367147"/>
    </source>
</evidence>
<evidence type="ECO:0000256" key="2">
    <source>
        <dbReference type="ARBA" id="ARBA00022729"/>
    </source>
</evidence>
<evidence type="ECO:0000313" key="6">
    <source>
        <dbReference type="Proteomes" id="UP001140453"/>
    </source>
</evidence>
<proteinExistence type="inferred from homology"/>
<dbReference type="InterPro" id="IPR050955">
    <property type="entry name" value="Plant_Biomass_Hydrol_Est"/>
</dbReference>
<comment type="subcellular location">
    <subcellularLocation>
        <location evidence="4">Secreted</location>
    </subcellularLocation>
</comment>
<comment type="caution">
    <text evidence="5">The sequence shown here is derived from an EMBL/GenBank/DDBJ whole genome shotgun (WGS) entry which is preliminary data.</text>
</comment>
<dbReference type="NCBIfam" id="TIGR01840">
    <property type="entry name" value="esterase_phb"/>
    <property type="match status" value="1"/>
</dbReference>
<accession>A0A9W8YWM5</accession>
<protein>
    <recommendedName>
        <fullName evidence="4">Carboxylic ester hydrolase</fullName>
        <ecNumber evidence="4">3.1.1.-</ecNumber>
    </recommendedName>
</protein>
<organism evidence="5 6">
    <name type="scientific">Gnomoniopsis smithogilvyi</name>
    <dbReference type="NCBI Taxonomy" id="1191159"/>
    <lineage>
        <taxon>Eukaryota</taxon>
        <taxon>Fungi</taxon>
        <taxon>Dikarya</taxon>
        <taxon>Ascomycota</taxon>
        <taxon>Pezizomycotina</taxon>
        <taxon>Sordariomycetes</taxon>
        <taxon>Sordariomycetidae</taxon>
        <taxon>Diaporthales</taxon>
        <taxon>Gnomoniaceae</taxon>
        <taxon>Gnomoniopsis</taxon>
    </lineage>
</organism>
<comment type="function">
    <text evidence="4">Esterase involved in the hydrolysis of xylan, a major structural heterogeneous polysaccharide found in plant biomass representing the second most abundant polysaccharide in the biosphere, after cellulose.</text>
</comment>
<dbReference type="PANTHER" id="PTHR43037">
    <property type="entry name" value="UNNAMED PRODUCT-RELATED"/>
    <property type="match status" value="1"/>
</dbReference>
<keyword evidence="6" id="KW-1185">Reference proteome</keyword>
<dbReference type="Pfam" id="PF10503">
    <property type="entry name" value="Esterase_PHB"/>
    <property type="match status" value="1"/>
</dbReference>
<evidence type="ECO:0000256" key="3">
    <source>
        <dbReference type="ARBA" id="ARBA00022801"/>
    </source>
</evidence>
<feature type="signal peptide" evidence="4">
    <location>
        <begin position="1"/>
        <end position="29"/>
    </location>
</feature>
<dbReference type="GO" id="GO:0045493">
    <property type="term" value="P:xylan catabolic process"/>
    <property type="evidence" value="ECO:0007669"/>
    <property type="project" value="UniProtKB-UniRule"/>
</dbReference>
<comment type="similarity">
    <text evidence="4">Belongs to the carbohydrate esterase 1 (CE1) family.</text>
</comment>
<dbReference type="GO" id="GO:0005576">
    <property type="term" value="C:extracellular region"/>
    <property type="evidence" value="ECO:0007669"/>
    <property type="project" value="UniProtKB-SubCell"/>
</dbReference>
<keyword evidence="1 4" id="KW-0719">Serine esterase</keyword>
<evidence type="ECO:0000313" key="5">
    <source>
        <dbReference type="EMBL" id="KAJ4391814.1"/>
    </source>
</evidence>
<evidence type="ECO:0000256" key="1">
    <source>
        <dbReference type="ARBA" id="ARBA00022487"/>
    </source>
</evidence>
<feature type="chain" id="PRO_5041017261" description="Carboxylic ester hydrolase" evidence="4">
    <location>
        <begin position="30"/>
        <end position="329"/>
    </location>
</feature>
<keyword evidence="4" id="KW-0964">Secreted</keyword>
<keyword evidence="2 4" id="KW-0732">Signal</keyword>
<sequence>MICHIVDPALSIMARWLSLLALLASCVQAATLQQLNVTLSSNPTNVGFYIYVPDDLPANSPILVNPHWCHGDAPSAYADSTFANLSSEYGFIVIYPDSPNLVDKCWDVSSPETLTHDGGGDSTGIMSMVEWTLEKFDADPKRVFVTGVSSGAMMTNVLAGAYPDVFAGGSAFAGVALGCFGADIPANTSAVDYWNSDCADGLVHKTPEEWTAIVRAAYPGYGDGWRPKMQVFHGTADETLNYTNLGEEIKEWTGVFGLSQEPKATFLNTPLANWTKWVYGDLDHDWFEAYSAWNTTHNIPVQEDVVLNFFDLTCTEGDCFHWGQGGPSG</sequence>
<keyword evidence="3 4" id="KW-0378">Hydrolase</keyword>
<keyword evidence="4" id="KW-0624">Polysaccharide degradation</keyword>
<name>A0A9W8YWM5_9PEZI</name>
<dbReference type="InterPro" id="IPR029058">
    <property type="entry name" value="AB_hydrolase_fold"/>
</dbReference>
<gene>
    <name evidence="5" type="ORF">N0V93_005434</name>
</gene>
<dbReference type="InterPro" id="IPR010126">
    <property type="entry name" value="Esterase_phb"/>
</dbReference>
<dbReference type="OrthoDB" id="2425929at2759"/>
<reference evidence="5" key="1">
    <citation type="submission" date="2022-10" db="EMBL/GenBank/DDBJ databases">
        <title>Tapping the CABI collections for fungal endophytes: first genome assemblies for Collariella, Neodidymelliopsis, Ascochyta clinopodiicola, Didymella pomorum, Didymosphaeria variabile, Neocosmospora piperis and Neocucurbitaria cava.</title>
        <authorList>
            <person name="Hill R."/>
        </authorList>
    </citation>
    <scope>NUCLEOTIDE SEQUENCE</scope>
    <source>
        <strain evidence="5">IMI 355082</strain>
    </source>
</reference>
<dbReference type="EC" id="3.1.1.-" evidence="4"/>
<dbReference type="EMBL" id="JAPEVB010000003">
    <property type="protein sequence ID" value="KAJ4391814.1"/>
    <property type="molecule type" value="Genomic_DNA"/>
</dbReference>
<dbReference type="Proteomes" id="UP001140453">
    <property type="component" value="Unassembled WGS sequence"/>
</dbReference>
<keyword evidence="4" id="KW-0119">Carbohydrate metabolism</keyword>